<dbReference type="GeneID" id="68360424"/>
<dbReference type="PROSITE" id="PS50011">
    <property type="entry name" value="PROTEIN_KINASE_DOM"/>
    <property type="match status" value="1"/>
</dbReference>
<keyword evidence="2" id="KW-0547">Nucleotide-binding</keyword>
<evidence type="ECO:0000259" key="4">
    <source>
        <dbReference type="PROSITE" id="PS50011"/>
    </source>
</evidence>
<proteinExistence type="inferred from homology"/>
<name>A0A9P8SD30_9HYPO</name>
<accession>A0A9P8SD30</accession>
<keyword evidence="3" id="KW-0067">ATP-binding</keyword>
<organism evidence="5 6">
    <name type="scientific">Hirsutella rhossiliensis</name>
    <dbReference type="NCBI Taxonomy" id="111463"/>
    <lineage>
        <taxon>Eukaryota</taxon>
        <taxon>Fungi</taxon>
        <taxon>Dikarya</taxon>
        <taxon>Ascomycota</taxon>
        <taxon>Pezizomycotina</taxon>
        <taxon>Sordariomycetes</taxon>
        <taxon>Hypocreomycetidae</taxon>
        <taxon>Hypocreales</taxon>
        <taxon>Ophiocordycipitaceae</taxon>
        <taxon>Hirsutella</taxon>
    </lineage>
</organism>
<keyword evidence="5" id="KW-0808">Transferase</keyword>
<protein>
    <submittedName>
        <fullName evidence="5">Kinase</fullName>
    </submittedName>
</protein>
<feature type="domain" description="Protein kinase" evidence="4">
    <location>
        <begin position="15"/>
        <end position="245"/>
    </location>
</feature>
<dbReference type="PANTHER" id="PTHR45832:SF22">
    <property type="entry name" value="SERINE_THREONINE-PROTEIN KINASE SAMKA-RELATED"/>
    <property type="match status" value="1"/>
</dbReference>
<dbReference type="AlphaFoldDB" id="A0A9P8SD30"/>
<dbReference type="GO" id="GO:0005524">
    <property type="term" value="F:ATP binding"/>
    <property type="evidence" value="ECO:0007669"/>
    <property type="project" value="UniProtKB-KW"/>
</dbReference>
<evidence type="ECO:0000313" key="5">
    <source>
        <dbReference type="EMBL" id="KAH0957514.1"/>
    </source>
</evidence>
<comment type="caution">
    <text evidence="5">The sequence shown here is derived from an EMBL/GenBank/DDBJ whole genome shotgun (WGS) entry which is preliminary data.</text>
</comment>
<dbReference type="EMBL" id="JAIZPD010000020">
    <property type="protein sequence ID" value="KAH0957514.1"/>
    <property type="molecule type" value="Genomic_DNA"/>
</dbReference>
<dbReference type="RefSeq" id="XP_044715028.1">
    <property type="nucleotide sequence ID" value="XM_044869766.1"/>
</dbReference>
<evidence type="ECO:0000256" key="3">
    <source>
        <dbReference type="ARBA" id="ARBA00022840"/>
    </source>
</evidence>
<dbReference type="Gene3D" id="1.10.510.10">
    <property type="entry name" value="Transferase(Phosphotransferase) domain 1"/>
    <property type="match status" value="1"/>
</dbReference>
<gene>
    <name evidence="5" type="ORF">HRG_11296</name>
</gene>
<sequence length="245" mass="27581">METIPIKTCPPWDTYEIIYALHLGDNGPVVVAERIGISFDVVDIGCFAALGDDQIGMLKTIQHPNFVTVHEIYRMEDNCYVAYEHMPRSLEEVAGNPYLNSDRLAAIVGQIVTALGYLEQKGLQHGHLTTSRILLHPSGKVKLGNQEDCTVKVSTKDIRDVGFIMMELMEGDAKDGTTIGLDNPDRWHENAVGFLSATTSASSVRELLEHPFLRSWQKERLKGLTSFVMAWTRPDYEYLGWRNKQ</sequence>
<reference evidence="5" key="1">
    <citation type="submission" date="2021-09" db="EMBL/GenBank/DDBJ databases">
        <title>A high-quality genome of the endoparasitic fungus Hirsutella rhossiliensis with a comparison of Hirsutella genomes reveals transposable elements contributing to genome size variation.</title>
        <authorList>
            <person name="Lin R."/>
            <person name="Jiao Y."/>
            <person name="Sun X."/>
            <person name="Ling J."/>
            <person name="Xie B."/>
            <person name="Cheng X."/>
        </authorList>
    </citation>
    <scope>NUCLEOTIDE SEQUENCE</scope>
    <source>
        <strain evidence="5">HR02</strain>
    </source>
</reference>
<dbReference type="Proteomes" id="UP000824596">
    <property type="component" value="Unassembled WGS sequence"/>
</dbReference>
<keyword evidence="5" id="KW-0418">Kinase</keyword>
<keyword evidence="6" id="KW-1185">Reference proteome</keyword>
<dbReference type="PANTHER" id="PTHR45832">
    <property type="entry name" value="SERINE/THREONINE-PROTEIN KINASE SAMKA-RELATED-RELATED"/>
    <property type="match status" value="1"/>
</dbReference>
<dbReference type="Pfam" id="PF00069">
    <property type="entry name" value="Pkinase"/>
    <property type="match status" value="1"/>
</dbReference>
<dbReference type="InterPro" id="IPR000719">
    <property type="entry name" value="Prot_kinase_dom"/>
</dbReference>
<dbReference type="GO" id="GO:0004672">
    <property type="term" value="F:protein kinase activity"/>
    <property type="evidence" value="ECO:0007669"/>
    <property type="project" value="InterPro"/>
</dbReference>
<dbReference type="InterPro" id="IPR051931">
    <property type="entry name" value="PAK3-like"/>
</dbReference>
<evidence type="ECO:0000256" key="2">
    <source>
        <dbReference type="ARBA" id="ARBA00022741"/>
    </source>
</evidence>
<dbReference type="OrthoDB" id="5121348at2759"/>
<dbReference type="SMART" id="SM00220">
    <property type="entry name" value="S_TKc"/>
    <property type="match status" value="1"/>
</dbReference>
<comment type="similarity">
    <text evidence="1">Belongs to the protein kinase superfamily. STE Ser/Thr protein kinase family. STE20 subfamily.</text>
</comment>
<dbReference type="SUPFAM" id="SSF56112">
    <property type="entry name" value="Protein kinase-like (PK-like)"/>
    <property type="match status" value="1"/>
</dbReference>
<evidence type="ECO:0000256" key="1">
    <source>
        <dbReference type="ARBA" id="ARBA00008874"/>
    </source>
</evidence>
<dbReference type="InterPro" id="IPR011009">
    <property type="entry name" value="Kinase-like_dom_sf"/>
</dbReference>
<evidence type="ECO:0000313" key="6">
    <source>
        <dbReference type="Proteomes" id="UP000824596"/>
    </source>
</evidence>